<evidence type="ECO:0000313" key="6">
    <source>
        <dbReference type="Proteomes" id="UP000482487"/>
    </source>
</evidence>
<dbReference type="EMBL" id="WVUD01000003">
    <property type="protein sequence ID" value="MYL82122.1"/>
    <property type="molecule type" value="Genomic_DNA"/>
</dbReference>
<keyword evidence="6" id="KW-1185">Reference proteome</keyword>
<dbReference type="InterPro" id="IPR011042">
    <property type="entry name" value="6-blade_b-propeller_TolB-like"/>
</dbReference>
<gene>
    <name evidence="5" type="ORF">GTA51_03080</name>
</gene>
<dbReference type="GO" id="GO:0004252">
    <property type="term" value="F:serine-type endopeptidase activity"/>
    <property type="evidence" value="ECO:0007669"/>
    <property type="project" value="TreeGrafter"/>
</dbReference>
<evidence type="ECO:0000256" key="3">
    <source>
        <dbReference type="SAM" id="SignalP"/>
    </source>
</evidence>
<dbReference type="Gene3D" id="2.120.10.30">
    <property type="entry name" value="TolB, C-terminal domain"/>
    <property type="match status" value="1"/>
</dbReference>
<dbReference type="Proteomes" id="UP000482487">
    <property type="component" value="Unassembled WGS sequence"/>
</dbReference>
<accession>A0A7C9IUZ8</accession>
<dbReference type="InterPro" id="IPR001375">
    <property type="entry name" value="Peptidase_S9_cat"/>
</dbReference>
<dbReference type="Gene3D" id="3.40.50.1820">
    <property type="entry name" value="alpha/beta hydrolase"/>
    <property type="match status" value="1"/>
</dbReference>
<keyword evidence="2" id="KW-0720">Serine protease</keyword>
<comment type="caution">
    <text evidence="5">The sequence shown here is derived from an EMBL/GenBank/DDBJ whole genome shotgun (WGS) entry which is preliminary data.</text>
</comment>
<evidence type="ECO:0000259" key="4">
    <source>
        <dbReference type="Pfam" id="PF00326"/>
    </source>
</evidence>
<dbReference type="SUPFAM" id="SSF53474">
    <property type="entry name" value="alpha/beta-Hydrolases"/>
    <property type="match status" value="1"/>
</dbReference>
<dbReference type="GO" id="GO:0006508">
    <property type="term" value="P:proteolysis"/>
    <property type="evidence" value="ECO:0007669"/>
    <property type="project" value="InterPro"/>
</dbReference>
<dbReference type="AlphaFoldDB" id="A0A7C9IUZ8"/>
<dbReference type="PANTHER" id="PTHR42776:SF27">
    <property type="entry name" value="DIPEPTIDYL PEPTIDASE FAMILY MEMBER 6"/>
    <property type="match status" value="1"/>
</dbReference>
<feature type="chain" id="PRO_5028801227" evidence="3">
    <location>
        <begin position="32"/>
        <end position="704"/>
    </location>
</feature>
<keyword evidence="1" id="KW-0378">Hydrolase</keyword>
<feature type="domain" description="Peptidase S9 prolyl oligopeptidase catalytic" evidence="4">
    <location>
        <begin position="484"/>
        <end position="682"/>
    </location>
</feature>
<dbReference type="PANTHER" id="PTHR42776">
    <property type="entry name" value="SERINE PEPTIDASE S9 FAMILY MEMBER"/>
    <property type="match status" value="1"/>
</dbReference>
<reference evidence="5 6" key="1">
    <citation type="submission" date="2020-01" db="EMBL/GenBank/DDBJ databases">
        <title>Genome sequence of Desulfovibrio aerotolerans DSM 16695(T).</title>
        <authorList>
            <person name="Karnachuk O."/>
            <person name="Avakyan M."/>
            <person name="Mardanov A."/>
            <person name="Kadnikov V."/>
            <person name="Ravin N."/>
        </authorList>
    </citation>
    <scope>NUCLEOTIDE SEQUENCE [LARGE SCALE GENOMIC DNA]</scope>
    <source>
        <strain evidence="5 6">DSM 16695</strain>
    </source>
</reference>
<dbReference type="Pfam" id="PF00326">
    <property type="entry name" value="Peptidase_S9"/>
    <property type="match status" value="1"/>
</dbReference>
<evidence type="ECO:0000313" key="5">
    <source>
        <dbReference type="EMBL" id="MYL82122.1"/>
    </source>
</evidence>
<dbReference type="OrthoDB" id="4269629at2"/>
<dbReference type="Pfam" id="PF07676">
    <property type="entry name" value="PD40"/>
    <property type="match status" value="2"/>
</dbReference>
<organism evidence="5 6">
    <name type="scientific">Solidesulfovibrio aerotolerans</name>
    <dbReference type="NCBI Taxonomy" id="295255"/>
    <lineage>
        <taxon>Bacteria</taxon>
        <taxon>Pseudomonadati</taxon>
        <taxon>Thermodesulfobacteriota</taxon>
        <taxon>Desulfovibrionia</taxon>
        <taxon>Desulfovibrionales</taxon>
        <taxon>Desulfovibrionaceae</taxon>
        <taxon>Solidesulfovibrio</taxon>
    </lineage>
</organism>
<sequence>MFTERSIVPHFAANRLLAGLLVLVLSLTTAAANSAAATDKPFGIDAMLRVAMLDDIRISTDGRLTAFVVTRAMPDGGEGELSSRIYLADKTKGPAKPVTPEKTVCDKPRFSPDGSKLAYLAQNEDATDVYLLQIATGQARRLLRGRDEILDLAFSPDGKSLALTMATAAKTTEARQPGCDAEVEVLDTGSGVSSLYLAPLVGAATPRPLVMDRDVAAFAFSPDGRFIVFETTDPAAAPRGRHHVTPSGDPSPRDATHADIAVVAVAKGTVRLLAATEASENAPCFSPDGSLVAYVATAAPGFYFTAARIMVTPAAGGTARPLAQTPDARPELLGWSADGQSLYVREAAGVSSVIYAVPLDGTPPRPVSDTPHVVARAALSPGGKCLGLVLTDSDLPPEVYVTAPSPFVPKPVSSVNQEFAAYRTAKSVAVRWQSTDNTTIEGLYTPPVVAVAGQGPPPLLIELHGGPAQASQRLYLGSLNSYPLAVFSERGYAIFQPNVRGSDGYGPQFRQALVGDWGGQDFADLQTGIDALVARGLADPNRVGLMGWSYGGYLTAWAIGHTDRFAAASIGGGITNLTSLCGSMDLPDFIPLYLGGEAYERFDFLFDRSPLKYAAAIKTPTLFQHGVSDERVPFTQALELYTALARRGVVTRLAAYPRSGHDIAEPGLIRDLMVRNLAWFTKFIPIGGLSASVPPLPVSPPDNG</sequence>
<feature type="signal peptide" evidence="3">
    <location>
        <begin position="1"/>
        <end position="31"/>
    </location>
</feature>
<evidence type="ECO:0000256" key="2">
    <source>
        <dbReference type="ARBA" id="ARBA00022825"/>
    </source>
</evidence>
<dbReference type="InterPro" id="IPR011659">
    <property type="entry name" value="WD40"/>
</dbReference>
<proteinExistence type="predicted"/>
<dbReference type="SUPFAM" id="SSF82171">
    <property type="entry name" value="DPP6 N-terminal domain-like"/>
    <property type="match status" value="1"/>
</dbReference>
<keyword evidence="3" id="KW-0732">Signal</keyword>
<dbReference type="Gene3D" id="2.120.10.60">
    <property type="entry name" value="Tricorn protease N-terminal domain"/>
    <property type="match status" value="1"/>
</dbReference>
<keyword evidence="2" id="KW-0645">Protease</keyword>
<name>A0A7C9IUZ8_9BACT</name>
<dbReference type="InterPro" id="IPR029058">
    <property type="entry name" value="AB_hydrolase_fold"/>
</dbReference>
<protein>
    <submittedName>
        <fullName evidence="5">Prolyl oligopeptidase family serine peptidase</fullName>
    </submittedName>
</protein>
<evidence type="ECO:0000256" key="1">
    <source>
        <dbReference type="ARBA" id="ARBA00022801"/>
    </source>
</evidence>